<proteinExistence type="predicted"/>
<organism evidence="2 3">
    <name type="scientific">Photobacterium rosenbergii</name>
    <dbReference type="NCBI Taxonomy" id="294936"/>
    <lineage>
        <taxon>Bacteria</taxon>
        <taxon>Pseudomonadati</taxon>
        <taxon>Pseudomonadota</taxon>
        <taxon>Gammaproteobacteria</taxon>
        <taxon>Vibrionales</taxon>
        <taxon>Vibrionaceae</taxon>
        <taxon>Photobacterium</taxon>
    </lineage>
</organism>
<dbReference type="CDD" id="cd00130">
    <property type="entry name" value="PAS"/>
    <property type="match status" value="1"/>
</dbReference>
<dbReference type="AlphaFoldDB" id="A0A2T3NM65"/>
<gene>
    <name evidence="2" type="ORF">C9J01_06365</name>
</gene>
<dbReference type="OrthoDB" id="5828930at2"/>
<dbReference type="InterPro" id="IPR000014">
    <property type="entry name" value="PAS"/>
</dbReference>
<dbReference type="NCBIfam" id="TIGR00229">
    <property type="entry name" value="sensory_box"/>
    <property type="match status" value="1"/>
</dbReference>
<dbReference type="InterPro" id="IPR016032">
    <property type="entry name" value="Sig_transdc_resp-reg_C-effctor"/>
</dbReference>
<dbReference type="GO" id="GO:0006355">
    <property type="term" value="P:regulation of DNA-templated transcription"/>
    <property type="evidence" value="ECO:0007669"/>
    <property type="project" value="InterPro"/>
</dbReference>
<dbReference type="Proteomes" id="UP000241346">
    <property type="component" value="Unassembled WGS sequence"/>
</dbReference>
<protein>
    <recommendedName>
        <fullName evidence="1">PAS domain-containing protein</fullName>
    </recommendedName>
</protein>
<sequence>MNITDQQYLYTVGLRYKHCSNPCAVYDKQGNFFAVNKAFKSIFGLENKDIIGKSILNLEHNLAEHANIISKQNSIVMENKAQLFSLHIIKTNLSCTAFYVSKLPLINERGDVIGIDVNLYESGLIHTFSASLNDTLSQSLKDLKIANKINSLFTPLQETYSYFILCGFSNDFISKILNKSVKTVENNISRLIDKAQTVYCGKIFNRRSFREYMINNNITNLSPAGIMSSTVQTISVSPFLFEENEK</sequence>
<dbReference type="InterPro" id="IPR035965">
    <property type="entry name" value="PAS-like_dom_sf"/>
</dbReference>
<dbReference type="GO" id="GO:0003677">
    <property type="term" value="F:DNA binding"/>
    <property type="evidence" value="ECO:0007669"/>
    <property type="project" value="InterPro"/>
</dbReference>
<dbReference type="InterPro" id="IPR013656">
    <property type="entry name" value="PAS_4"/>
</dbReference>
<name>A0A2T3NM65_9GAMM</name>
<accession>A0A2T3NM65</accession>
<dbReference type="Pfam" id="PF08448">
    <property type="entry name" value="PAS_4"/>
    <property type="match status" value="1"/>
</dbReference>
<dbReference type="EMBL" id="PYMB01000001">
    <property type="protein sequence ID" value="PSW16615.1"/>
    <property type="molecule type" value="Genomic_DNA"/>
</dbReference>
<dbReference type="PROSITE" id="PS50112">
    <property type="entry name" value="PAS"/>
    <property type="match status" value="1"/>
</dbReference>
<comment type="caution">
    <text evidence="2">The sequence shown here is derived from an EMBL/GenBank/DDBJ whole genome shotgun (WGS) entry which is preliminary data.</text>
</comment>
<dbReference type="SUPFAM" id="SSF55785">
    <property type="entry name" value="PYP-like sensor domain (PAS domain)"/>
    <property type="match status" value="1"/>
</dbReference>
<feature type="domain" description="PAS" evidence="1">
    <location>
        <begin position="25"/>
        <end position="56"/>
    </location>
</feature>
<dbReference type="SUPFAM" id="SSF46894">
    <property type="entry name" value="C-terminal effector domain of the bipartite response regulators"/>
    <property type="match status" value="1"/>
</dbReference>
<evidence type="ECO:0000313" key="3">
    <source>
        <dbReference type="Proteomes" id="UP000241346"/>
    </source>
</evidence>
<reference evidence="2 3" key="1">
    <citation type="submission" date="2018-03" db="EMBL/GenBank/DDBJ databases">
        <title>Whole genome sequencing of Histamine producing bacteria.</title>
        <authorList>
            <person name="Butler K."/>
        </authorList>
    </citation>
    <scope>NUCLEOTIDE SEQUENCE [LARGE SCALE GENOMIC DNA]</scope>
    <source>
        <strain evidence="2 3">DSM 19138</strain>
    </source>
</reference>
<evidence type="ECO:0000313" key="2">
    <source>
        <dbReference type="EMBL" id="PSW16615.1"/>
    </source>
</evidence>
<dbReference type="Gene3D" id="3.30.450.20">
    <property type="entry name" value="PAS domain"/>
    <property type="match status" value="1"/>
</dbReference>
<dbReference type="RefSeq" id="WP_107297236.1">
    <property type="nucleotide sequence ID" value="NZ_PYMB01000001.1"/>
</dbReference>
<evidence type="ECO:0000259" key="1">
    <source>
        <dbReference type="PROSITE" id="PS50112"/>
    </source>
</evidence>